<dbReference type="InterPro" id="IPR007739">
    <property type="entry name" value="RgpF"/>
</dbReference>
<dbReference type="AlphaFoldDB" id="A0A2K9MHI1"/>
<protein>
    <submittedName>
        <fullName evidence="2">Glycosyl transferase</fullName>
    </submittedName>
</protein>
<evidence type="ECO:0000313" key="2">
    <source>
        <dbReference type="EMBL" id="AUM75099.1"/>
    </source>
</evidence>
<dbReference type="RefSeq" id="WP_101500444.1">
    <property type="nucleotide sequence ID" value="NZ_CP025583.1"/>
</dbReference>
<proteinExistence type="predicted"/>
<name>A0A2K9MHI1_9RHOB</name>
<accession>A0A2K9MHI1</accession>
<reference evidence="3" key="1">
    <citation type="submission" date="2017-12" db="EMBL/GenBank/DDBJ databases">
        <title>Genomic analysis of Paracoccus sp. CBA4604.</title>
        <authorList>
            <person name="Roh S.W."/>
            <person name="Kim J.Y."/>
            <person name="Kim J.S."/>
        </authorList>
    </citation>
    <scope>NUCLEOTIDE SEQUENCE [LARGE SCALE GENOMIC DNA]</scope>
    <source>
        <strain evidence="3">CBA4604</strain>
    </source>
</reference>
<evidence type="ECO:0000259" key="1">
    <source>
        <dbReference type="Pfam" id="PF13524"/>
    </source>
</evidence>
<sequence>MRFNISICAKRSNAKGWGDLQYAEGLQRALEARGIPSHLFFRGETPQLSSDDVVLRIAGPLLEEPIVGVPNLLWIISPPNVMTAALLGRYQHLYIASQFMAQRLAGLPGGAHYLQQSTEHGHFHPDRRPDGAPELPVVFVGAYAPRAPRKSVLMAIEAGIDVHVWGPGWKGVIPDRLWRGAHLDYDELAQVYASARIVLNDHMPNMALTGMMSNRSFDAIASGAVVISDPVQGFDDPDLPELIQQAPGPELTALIRHILSQPGADREARLDRHRRIVSRYSFAAVAARLAEDAGTLLAAGRVARAHFHPRSDGTAPPLLLADVTQSAGDQRQAMLGAAREIVRIFAALEYPRRGGVALSPPAAPEGVIHPLMHAQRRAQDLALSDPQQLTCDDLQILAQARRVLDASDAAMMKDRRRGDALQVHHMRGEPLWAHAPDGYAREENKRHLALWPRRNQPRLDRPVGVFLHLFYDDLAPVFASRINRIAADFQLYISTDTPAKADHIRTVFPQADIRVLPNRGRDICPKLYGFRDAYDRHDLVLHLHGKKSPHSARLDQWLEHCLDCLLPEDAQINRILSLFQSVPDIGLLAPVVFKSVLSAAHWAANTEIGRELAFRVEMPQAEIDKHPRFPVGSMFWGRTETLRPLLDLGLRPDHFPPEQGQVDGTLAHAIERMIGVVCNWTGRRTLLVAPSSRNLYAGFQCRYRSNREVLDALTAGAL</sequence>
<dbReference type="SUPFAM" id="SSF53756">
    <property type="entry name" value="UDP-Glycosyltransferase/glycogen phosphorylase"/>
    <property type="match status" value="1"/>
</dbReference>
<feature type="domain" description="Spore protein YkvP/CgeB glycosyl transferase-like" evidence="1">
    <location>
        <begin position="156"/>
        <end position="289"/>
    </location>
</feature>
<keyword evidence="3" id="KW-1185">Reference proteome</keyword>
<dbReference type="InterPro" id="IPR055259">
    <property type="entry name" value="YkvP/CgeB_Glyco_trans-like"/>
</dbReference>
<dbReference type="Pfam" id="PF05045">
    <property type="entry name" value="RgpF"/>
    <property type="match status" value="1"/>
</dbReference>
<gene>
    <name evidence="2" type="ORF">CYR75_13105</name>
</gene>
<organism evidence="2 3">
    <name type="scientific">Paracoccus jeotgali</name>
    <dbReference type="NCBI Taxonomy" id="2065379"/>
    <lineage>
        <taxon>Bacteria</taxon>
        <taxon>Pseudomonadati</taxon>
        <taxon>Pseudomonadota</taxon>
        <taxon>Alphaproteobacteria</taxon>
        <taxon>Rhodobacterales</taxon>
        <taxon>Paracoccaceae</taxon>
        <taxon>Paracoccus</taxon>
    </lineage>
</organism>
<dbReference type="GO" id="GO:0016740">
    <property type="term" value="F:transferase activity"/>
    <property type="evidence" value="ECO:0007669"/>
    <property type="project" value="UniProtKB-KW"/>
</dbReference>
<dbReference type="KEGG" id="paru:CYR75_13105"/>
<dbReference type="EMBL" id="CP025583">
    <property type="protein sequence ID" value="AUM75099.1"/>
    <property type="molecule type" value="Genomic_DNA"/>
</dbReference>
<dbReference type="Proteomes" id="UP000234882">
    <property type="component" value="Chromosome"/>
</dbReference>
<evidence type="ECO:0000313" key="3">
    <source>
        <dbReference type="Proteomes" id="UP000234882"/>
    </source>
</evidence>
<keyword evidence="2" id="KW-0808">Transferase</keyword>
<dbReference type="Pfam" id="PF13524">
    <property type="entry name" value="Glyco_trans_1_2"/>
    <property type="match status" value="1"/>
</dbReference>
<dbReference type="OrthoDB" id="7210452at2"/>